<dbReference type="Proteomes" id="UP000292274">
    <property type="component" value="Unassembled WGS sequence"/>
</dbReference>
<organism evidence="1 2">
    <name type="scientific">Micromonospora zingiberis</name>
    <dbReference type="NCBI Taxonomy" id="2053011"/>
    <lineage>
        <taxon>Bacteria</taxon>
        <taxon>Bacillati</taxon>
        <taxon>Actinomycetota</taxon>
        <taxon>Actinomycetes</taxon>
        <taxon>Micromonosporales</taxon>
        <taxon>Micromonosporaceae</taxon>
        <taxon>Micromonospora</taxon>
    </lineage>
</organism>
<dbReference type="AlphaFoldDB" id="A0A4R0GPT9"/>
<gene>
    <name evidence="1" type="ORF">E0H26_11745</name>
</gene>
<name>A0A4R0GPT9_9ACTN</name>
<reference evidence="1 2" key="1">
    <citation type="submission" date="2019-02" db="EMBL/GenBank/DDBJ databases">
        <title>Jishengella sp. nov., isolated from a root of Zingiber montanum.</title>
        <authorList>
            <person name="Kuncharoen N."/>
            <person name="Kudo T."/>
            <person name="Masahiro Y."/>
            <person name="Ohkuma M."/>
            <person name="Tanasupawat S."/>
        </authorList>
    </citation>
    <scope>NUCLEOTIDE SEQUENCE [LARGE SCALE GENOMIC DNA]</scope>
    <source>
        <strain evidence="1 2">PLAI 1-1</strain>
    </source>
</reference>
<evidence type="ECO:0000313" key="2">
    <source>
        <dbReference type="Proteomes" id="UP000292274"/>
    </source>
</evidence>
<keyword evidence="2" id="KW-1185">Reference proteome</keyword>
<comment type="caution">
    <text evidence="1">The sequence shown here is derived from an EMBL/GenBank/DDBJ whole genome shotgun (WGS) entry which is preliminary data.</text>
</comment>
<evidence type="ECO:0000313" key="1">
    <source>
        <dbReference type="EMBL" id="TCB97719.1"/>
    </source>
</evidence>
<dbReference type="OrthoDB" id="3541567at2"/>
<proteinExistence type="predicted"/>
<protein>
    <submittedName>
        <fullName evidence="1">Uncharacterized protein</fullName>
    </submittedName>
</protein>
<dbReference type="EMBL" id="SJJR01000006">
    <property type="protein sequence ID" value="TCB97719.1"/>
    <property type="molecule type" value="Genomic_DNA"/>
</dbReference>
<sequence length="64" mass="7439">MLDHWDLIEADLHSEYGVDLDEPGILQQRTWRWLSTRIAGLLSADTRLARALSPEPEVPEGWRR</sequence>
<accession>A0A4R0GPT9</accession>